<evidence type="ECO:0000313" key="2">
    <source>
        <dbReference type="Proteomes" id="UP000298787"/>
    </source>
</evidence>
<dbReference type="Proteomes" id="UP000298787">
    <property type="component" value="Unassembled WGS sequence"/>
</dbReference>
<dbReference type="PANTHER" id="PTHR47331:SF5">
    <property type="entry name" value="RIBONUCLEASE H"/>
    <property type="match status" value="1"/>
</dbReference>
<dbReference type="InterPro" id="IPR043502">
    <property type="entry name" value="DNA/RNA_pol_sf"/>
</dbReference>
<organism evidence="1 2">
    <name type="scientific">Collichthys lucidus</name>
    <name type="common">Big head croaker</name>
    <name type="synonym">Sciaena lucida</name>
    <dbReference type="NCBI Taxonomy" id="240159"/>
    <lineage>
        <taxon>Eukaryota</taxon>
        <taxon>Metazoa</taxon>
        <taxon>Chordata</taxon>
        <taxon>Craniata</taxon>
        <taxon>Vertebrata</taxon>
        <taxon>Euteleostomi</taxon>
        <taxon>Actinopterygii</taxon>
        <taxon>Neopterygii</taxon>
        <taxon>Teleostei</taxon>
        <taxon>Neoteleostei</taxon>
        <taxon>Acanthomorphata</taxon>
        <taxon>Eupercaria</taxon>
        <taxon>Sciaenidae</taxon>
        <taxon>Collichthys</taxon>
    </lineage>
</organism>
<accession>A0A4V6XYC5</accession>
<dbReference type="AlphaFoldDB" id="A0A4V6XYC5"/>
<dbReference type="STRING" id="240159.A0A4V6XYC5"/>
<proteinExistence type="predicted"/>
<dbReference type="Pfam" id="PF05380">
    <property type="entry name" value="Peptidase_A17"/>
    <property type="match status" value="1"/>
</dbReference>
<reference evidence="1 2" key="1">
    <citation type="submission" date="2019-01" db="EMBL/GenBank/DDBJ databases">
        <title>Genome Assembly of Collichthys lucidus.</title>
        <authorList>
            <person name="Cai M."/>
            <person name="Xiao S."/>
        </authorList>
    </citation>
    <scope>NUCLEOTIDE SEQUENCE [LARGE SCALE GENOMIC DNA]</scope>
    <source>
        <strain evidence="1">JT15FE1705JMU</strain>
        <tissue evidence="1">Muscle</tissue>
    </source>
</reference>
<evidence type="ECO:0008006" key="3">
    <source>
        <dbReference type="Google" id="ProtNLM"/>
    </source>
</evidence>
<dbReference type="EMBL" id="ML240617">
    <property type="protein sequence ID" value="TKS65302.1"/>
    <property type="molecule type" value="Genomic_DNA"/>
</dbReference>
<sequence length="258" mass="29388">MTVSMRSREDHHHQDSHPDVLQSVQQSFYVENCLESFPTISAAKQRVDQLRTLLAEGGFDLRQWASNQPTVVAYLPTDARSSATEQWLSQSCTDPLEPTLGLRWNCAADTLSYQYPITEHSTLTLRMAYQVLASQYDPLGFMVPFTTRAKVLIRQLWSKQRGWDDSDLPSAIREAWETWESELKHLDSVSIPRCYSPLPAEGTDARYDLHIFCDASERAYGAVAYLTVDTGDTIHTSFVMARSRVAPKWQQSIPRLEL</sequence>
<name>A0A4V6XYC5_COLLU</name>
<evidence type="ECO:0000313" key="1">
    <source>
        <dbReference type="EMBL" id="TKS65302.1"/>
    </source>
</evidence>
<keyword evidence="2" id="KW-1185">Reference proteome</keyword>
<dbReference type="PANTHER" id="PTHR47331">
    <property type="entry name" value="PHD-TYPE DOMAIN-CONTAINING PROTEIN"/>
    <property type="match status" value="1"/>
</dbReference>
<protein>
    <recommendedName>
        <fullName evidence="3">Reverse transcriptase/retrotransposon-derived protein RNase H-like domain-containing protein</fullName>
    </recommendedName>
</protein>
<dbReference type="SUPFAM" id="SSF56672">
    <property type="entry name" value="DNA/RNA polymerases"/>
    <property type="match status" value="1"/>
</dbReference>
<dbReference type="InterPro" id="IPR008042">
    <property type="entry name" value="Retrotrans_Pao"/>
</dbReference>
<gene>
    <name evidence="1" type="ORF">D9C73_028084</name>
</gene>